<keyword evidence="8" id="KW-1185">Reference proteome</keyword>
<keyword evidence="5" id="KW-0472">Membrane</keyword>
<comment type="subcellular location">
    <subcellularLocation>
        <location evidence="1">Cell envelope</location>
    </subcellularLocation>
</comment>
<evidence type="ECO:0000313" key="7">
    <source>
        <dbReference type="EMBL" id="TDR88974.1"/>
    </source>
</evidence>
<evidence type="ECO:0000256" key="1">
    <source>
        <dbReference type="ARBA" id="ARBA00004196"/>
    </source>
</evidence>
<sequence length="380" mass="40333">MYVDGMVLWVLMALMTGAAVLAVLWPLSKPSRAADLDGDVPFYREQLAEIGSDRDRGLIAPEEAEAARIESGRRMLRALSCQRTAADSTSEPALRRRRAASALALSIVPIIGLALYGGLGSPQLPAQPAATRVAAVRPDAPVQLDAALRQVEGHLAANPDDGRGWDVVAPIYLRLGRFADALRSFRRAREIGGDNAARLLGEAEALVGTQQGRVTAEAAALFEKVVALEPASAPARYYLALAREQAGDRDAARSGYRVLLSDASDDAPWLPVVRDRLARLDGAVVAPAFGPSGTSPAPVQRLPAGAVTPEIQAMVGGLDERLRAGGGSEEEWTRLVRSLVVLDRRADARDRLAKAKTALAGDPAAVGRLDRLSRDLDLGL</sequence>
<dbReference type="InterPro" id="IPR056413">
    <property type="entry name" value="TPR_CcmH_CycH"/>
</dbReference>
<protein>
    <submittedName>
        <fullName evidence="7">Cytochrome c-type biogenesis protein CcmH</fullName>
    </submittedName>
</protein>
<dbReference type="GO" id="GO:0030313">
    <property type="term" value="C:cell envelope"/>
    <property type="evidence" value="ECO:0007669"/>
    <property type="project" value="UniProtKB-SubCell"/>
</dbReference>
<evidence type="ECO:0000256" key="3">
    <source>
        <dbReference type="ARBA" id="ARBA00022748"/>
    </source>
</evidence>
<dbReference type="GO" id="GO:0017004">
    <property type="term" value="P:cytochrome complex assembly"/>
    <property type="evidence" value="ECO:0007669"/>
    <property type="project" value="UniProtKB-KW"/>
</dbReference>
<dbReference type="AlphaFoldDB" id="A0A4R7BT95"/>
<evidence type="ECO:0000256" key="4">
    <source>
        <dbReference type="ARBA" id="ARBA00022803"/>
    </source>
</evidence>
<keyword evidence="5" id="KW-1133">Transmembrane helix</keyword>
<dbReference type="InterPro" id="IPR011990">
    <property type="entry name" value="TPR-like_helical_dom_sf"/>
</dbReference>
<feature type="transmembrane region" description="Helical" evidence="5">
    <location>
        <begin position="99"/>
        <end position="119"/>
    </location>
</feature>
<keyword evidence="5" id="KW-0812">Transmembrane</keyword>
<dbReference type="Gene3D" id="1.25.40.10">
    <property type="entry name" value="Tetratricopeptide repeat domain"/>
    <property type="match status" value="1"/>
</dbReference>
<dbReference type="NCBIfam" id="TIGR03142">
    <property type="entry name" value="cytochro_ccmI"/>
    <property type="match status" value="1"/>
</dbReference>
<evidence type="ECO:0000256" key="5">
    <source>
        <dbReference type="SAM" id="Phobius"/>
    </source>
</evidence>
<feature type="transmembrane region" description="Helical" evidence="5">
    <location>
        <begin position="6"/>
        <end position="27"/>
    </location>
</feature>
<keyword evidence="4" id="KW-0802">TPR repeat</keyword>
<reference evidence="7 8" key="1">
    <citation type="submission" date="2019-03" db="EMBL/GenBank/DDBJ databases">
        <title>Genomic Encyclopedia of Type Strains, Phase IV (KMG-IV): sequencing the most valuable type-strain genomes for metagenomic binning, comparative biology and taxonomic classification.</title>
        <authorList>
            <person name="Goeker M."/>
        </authorList>
    </citation>
    <scope>NUCLEOTIDE SEQUENCE [LARGE SCALE GENOMIC DNA]</scope>
    <source>
        <strain evidence="7 8">DSM 25903</strain>
    </source>
</reference>
<keyword evidence="3" id="KW-0201">Cytochrome c-type biogenesis</keyword>
<feature type="domain" description="Cytochrome c-type biogenesis protein H TPR" evidence="6">
    <location>
        <begin position="143"/>
        <end position="261"/>
    </location>
</feature>
<gene>
    <name evidence="7" type="ORF">EV668_3459</name>
</gene>
<dbReference type="InterPro" id="IPR051263">
    <property type="entry name" value="C-type_cytochrome_biogenesis"/>
</dbReference>
<evidence type="ECO:0000256" key="2">
    <source>
        <dbReference type="ARBA" id="ARBA00022737"/>
    </source>
</evidence>
<dbReference type="RefSeq" id="WP_245513307.1">
    <property type="nucleotide sequence ID" value="NZ_SNZR01000014.1"/>
</dbReference>
<accession>A0A4R7BT95</accession>
<dbReference type="Pfam" id="PF23914">
    <property type="entry name" value="TPR_CcmH_CycH"/>
    <property type="match status" value="1"/>
</dbReference>
<dbReference type="Proteomes" id="UP000295122">
    <property type="component" value="Unassembled WGS sequence"/>
</dbReference>
<comment type="caution">
    <text evidence="7">The sequence shown here is derived from an EMBL/GenBank/DDBJ whole genome shotgun (WGS) entry which is preliminary data.</text>
</comment>
<evidence type="ECO:0000313" key="8">
    <source>
        <dbReference type="Proteomes" id="UP000295122"/>
    </source>
</evidence>
<name>A0A4R7BT95_9HYPH</name>
<dbReference type="PANTHER" id="PTHR47870">
    <property type="entry name" value="CYTOCHROME C-TYPE BIOGENESIS PROTEIN CCMH"/>
    <property type="match status" value="1"/>
</dbReference>
<dbReference type="PANTHER" id="PTHR47870:SF1">
    <property type="entry name" value="CYTOCHROME C-TYPE BIOGENESIS PROTEIN CCMH"/>
    <property type="match status" value="1"/>
</dbReference>
<organism evidence="7 8">
    <name type="scientific">Enterovirga rhinocerotis</name>
    <dbReference type="NCBI Taxonomy" id="1339210"/>
    <lineage>
        <taxon>Bacteria</taxon>
        <taxon>Pseudomonadati</taxon>
        <taxon>Pseudomonadota</taxon>
        <taxon>Alphaproteobacteria</taxon>
        <taxon>Hyphomicrobiales</taxon>
        <taxon>Methylobacteriaceae</taxon>
        <taxon>Enterovirga</taxon>
    </lineage>
</organism>
<evidence type="ECO:0000259" key="6">
    <source>
        <dbReference type="Pfam" id="PF23914"/>
    </source>
</evidence>
<dbReference type="InterPro" id="IPR017560">
    <property type="entry name" value="Cyt_c_biogenesis_CcmI"/>
</dbReference>
<dbReference type="SUPFAM" id="SSF48452">
    <property type="entry name" value="TPR-like"/>
    <property type="match status" value="1"/>
</dbReference>
<proteinExistence type="predicted"/>
<dbReference type="EMBL" id="SNZR01000014">
    <property type="protein sequence ID" value="TDR88974.1"/>
    <property type="molecule type" value="Genomic_DNA"/>
</dbReference>
<keyword evidence="2" id="KW-0677">Repeat</keyword>
<dbReference type="GO" id="GO:0005886">
    <property type="term" value="C:plasma membrane"/>
    <property type="evidence" value="ECO:0007669"/>
    <property type="project" value="TreeGrafter"/>
</dbReference>